<dbReference type="Pfam" id="PF02207">
    <property type="entry name" value="zf-UBR"/>
    <property type="match status" value="1"/>
</dbReference>
<comment type="function">
    <text evidence="10">Ubiquitin ligase protein which is a component of the N-end rule pathway. Recognizes and binds to proteins bearing specific N-terminal residues that are destabilizing according to the N-end rule, leading to their ubiquitination and subsequent degradation.</text>
</comment>
<comment type="similarity">
    <text evidence="8 10">Belongs to the E3 ubiquitin-protein ligase UBR1-like family.</text>
</comment>
<dbReference type="GO" id="GO:0016567">
    <property type="term" value="P:protein ubiquitination"/>
    <property type="evidence" value="ECO:0000318"/>
    <property type="project" value="GO_Central"/>
</dbReference>
<dbReference type="PANTHER" id="PTHR21497">
    <property type="entry name" value="UBIQUITIN LIGASE E3 ALPHA-RELATED"/>
    <property type="match status" value="1"/>
</dbReference>
<dbReference type="PANTHER" id="PTHR21497:SF39">
    <property type="entry name" value="E3 UBIQUITIN-PROTEIN LIGASE UBR3"/>
    <property type="match status" value="1"/>
</dbReference>
<evidence type="ECO:0000313" key="15">
    <source>
        <dbReference type="WormBase" id="CBG04283"/>
    </source>
</evidence>
<evidence type="ECO:0000256" key="11">
    <source>
        <dbReference type="SAM" id="MobiDB-lite"/>
    </source>
</evidence>
<feature type="compositionally biased region" description="Basic and acidic residues" evidence="11">
    <location>
        <begin position="1298"/>
        <end position="1308"/>
    </location>
</feature>
<feature type="zinc finger region" description="UBR-type" evidence="9">
    <location>
        <begin position="140"/>
        <end position="211"/>
    </location>
</feature>
<feature type="region of interest" description="Disordered" evidence="11">
    <location>
        <begin position="1"/>
        <end position="24"/>
    </location>
</feature>
<dbReference type="PROSITE" id="PS51157">
    <property type="entry name" value="ZF_UBR"/>
    <property type="match status" value="1"/>
</dbReference>
<protein>
    <recommendedName>
        <fullName evidence="10">E3 ubiquitin-protein ligase</fullName>
        <ecNumber evidence="10">2.3.2.27</ecNumber>
    </recommendedName>
</protein>
<dbReference type="FunCoup" id="A8WX52">
    <property type="interactions" value="1807"/>
</dbReference>
<organism evidence="13 14">
    <name type="scientific">Caenorhabditis briggsae</name>
    <dbReference type="NCBI Taxonomy" id="6238"/>
    <lineage>
        <taxon>Eukaryota</taxon>
        <taxon>Metazoa</taxon>
        <taxon>Ecdysozoa</taxon>
        <taxon>Nematoda</taxon>
        <taxon>Chromadorea</taxon>
        <taxon>Rhabditida</taxon>
        <taxon>Rhabditina</taxon>
        <taxon>Rhabditomorpha</taxon>
        <taxon>Rhabditoidea</taxon>
        <taxon>Rhabditidae</taxon>
        <taxon>Peloderinae</taxon>
        <taxon>Caenorhabditis</taxon>
    </lineage>
</organism>
<feature type="compositionally biased region" description="Low complexity" evidence="11">
    <location>
        <begin position="1672"/>
        <end position="1693"/>
    </location>
</feature>
<dbReference type="InterPro" id="IPR055194">
    <property type="entry name" value="UBR1-like_WH"/>
</dbReference>
<evidence type="ECO:0000256" key="7">
    <source>
        <dbReference type="ARBA" id="ARBA00022833"/>
    </source>
</evidence>
<dbReference type="GO" id="GO:0000151">
    <property type="term" value="C:ubiquitin ligase complex"/>
    <property type="evidence" value="ECO:0000318"/>
    <property type="project" value="GO_Central"/>
</dbReference>
<feature type="compositionally biased region" description="Basic and acidic residues" evidence="11">
    <location>
        <begin position="1414"/>
        <end position="1428"/>
    </location>
</feature>
<dbReference type="GO" id="GO:0008270">
    <property type="term" value="F:zinc ion binding"/>
    <property type="evidence" value="ECO:0007669"/>
    <property type="project" value="UniProtKB-UniRule"/>
</dbReference>
<keyword evidence="14" id="KW-1185">Reference proteome</keyword>
<dbReference type="HOGENOM" id="CLU_236248_0_0_1"/>
<evidence type="ECO:0000259" key="12">
    <source>
        <dbReference type="PROSITE" id="PS51157"/>
    </source>
</evidence>
<keyword evidence="7 10" id="KW-0862">Zinc</keyword>
<evidence type="ECO:0000313" key="14">
    <source>
        <dbReference type="Proteomes" id="UP000008549"/>
    </source>
</evidence>
<gene>
    <name evidence="13 15" type="ORF">CBG04283</name>
    <name evidence="13" type="ORF">CBG_04283</name>
</gene>
<feature type="region of interest" description="Disordered" evidence="11">
    <location>
        <begin position="1602"/>
        <end position="1630"/>
    </location>
</feature>
<feature type="domain" description="UBR-type" evidence="12">
    <location>
        <begin position="140"/>
        <end position="211"/>
    </location>
</feature>
<feature type="region of interest" description="Disordered" evidence="11">
    <location>
        <begin position="1671"/>
        <end position="1711"/>
    </location>
</feature>
<dbReference type="CTD" id="8571868"/>
<sequence>MPPGEPLGSISDPEDYDGAAKKSTNGPNFKKDDWHIAPLLNFDADLAIMEMVYPAVAHWTQIAKELKSVGYPIAEGIDNWRKFDKKTRIKAQMLDDFLDLFISKRLYTEEKDFEVLRVLIAQGKPYLEFKEKMSKVNFSLKCNNIWENEAVAYRCNTCAFTPCMSLCEVCFEANGHHGHDYVRFFSREGGACDCGNQDVIRESGNCPDHGDESKRPSYDMSDVVLAEYIVTKLLVRMFLDFRGWTRRYQEAEERFHHETADEPVTRRPQFDIGAFAAADAAHANKIIEFLQRFEFGNFRGRTFSISRPSIIFQECSNYGGPMRLIVSEVLQNKALYKALTEKTGDHFDGTVGRIDISLDWRTYHSFKNDRESVLPTKTQTFSLVQTLADTECFSLLDELIFWINRQLFPQNLVNFGLSLLSEPGYRDAFAYRFFRWYPICGKVIFELCISQNGIHRNEDRVSPTCSRAVHVTVQMLSSAQLCKELNESVHLVRTIFEVTRFMICERLVNSEVSLKAQNIFKEKARFLNMTVQPPRQPWTVMTMAKNAVINAISQHGYWFVMGDIQNVLTHTNLAVDSISDEECFGGAYMRMMCEMQGMNPQWRIISGNAQERDGEEEVQRAYTLEFETLAVTLFNIVAAIQTEKNLEAAKKFFDHVIQNLENWFHVLWPISDGEEQRVAEWSQLLRAQAYTVSFHIPLHRHISTALTHFTELDGFSEYIESTLLKDETMMRMLILHPIRIQVARSEINCNMWVRNGAQARMSALIYSQWNVSSAFQTPDVDLIRWCAAHIDKEHFAKALTTSFNLTESIEIRRGNYVESSEESRKILEGVGKLQRDTVPEEKNFALEEYRRLIRDNAILIERSILGYTDGMNPDDVRMHQEVMDIMIAESFATELSIDYRIASPFQQNRDPRMPIVGEFIRRHLAAAGVAPDGEIEEDREFDPTIFDDEDVERRVVIREHAWIDPMFWGMFKLVAELIVVRVNSGASSEDHYRSEMVNCMAMGNVPYSRLRASISEKGSRGSENIDKHFERILMEIGDFVEPMECANHLQQGSYQLKTSIWDSEVCPVFFMMRSTSIKQAREVFSKMQAREKKNSVDSGVQMHPDERFWVPFRLIDFDEKKRNPGISKIYNFLLSERFLLHCVAVLASEHDQEVKLHDCTIQLAVFLMTLAVKYVQGFKGENETRDQMIDIFHTPFKLLKKDELDFLATISTFMLRILTMEAKKSDQLIPIFRKILSGDYDREKVTGGKLVYLARFMSIMVSISPTTRELVQEKLIREEHRLDLLAAREESQSANRKSPLDPGKKAAKEAAKRRMDAIMLKSAKKSAATMKKLMATEGMSADEVSTEDPSQQNRKMYECPICGELETPNTVEMPFGMLAKLSTNFVCEEQIDASFPPIAELLDYDSVEDDEENLPQRETRRHYADKRKLSQTNTEQPEILRVIPPMVGMDLKTCGHVAHIECFNAYRASLHEIQANTGRREAACPLCRYPANAIIPVSLDKPYVPVRVPHMPISDSDVWKIMDVMLKKAKGPVYQEDEKNVKYATNYSTREGGGLCELYDGRRKSADWTERQQSNMENCTTSTMIVSVAVAIVERSSLLRRMGAPERRKNSRRSMTDFNNNYRSPSLKTTVTPSLSEHIMTASVATSKDVDFEVTMSTMTNLFAKVSEATFKPSTSSSESSTPSEKSKSVSPKLTAKKHEEVKPVTGLTSDEMAAMITKSPRKTSPDPTANPDSRLKVPLFVLEPKATLVRMIAVLIDNQSLSKTIQSEIAMDIIRAAVGWVSSYTLLCLVLRLGDQKIRLLAKRELEIDGLSKHLQEEAEAICQALTYNMDHFENLVQRLASPEVEPSDLQFCQTVERCLLDFLQFSSELFFHLDLGYGIEIERLHAADVKIGDAFRILKIE</sequence>
<dbReference type="eggNOG" id="KOG1139">
    <property type="taxonomic scope" value="Eukaryota"/>
</dbReference>
<dbReference type="InterPro" id="IPR003126">
    <property type="entry name" value="Znf_UBR"/>
</dbReference>
<keyword evidence="4 10" id="KW-0479">Metal-binding</keyword>
<keyword evidence="6 10" id="KW-0833">Ubl conjugation pathway</keyword>
<dbReference type="GeneID" id="8571868"/>
<dbReference type="KEGG" id="cbr:CBG_04283"/>
<name>A8WX52_CAEBR</name>
<evidence type="ECO:0000256" key="2">
    <source>
        <dbReference type="ARBA" id="ARBA00004906"/>
    </source>
</evidence>
<accession>A8WX52</accession>
<feature type="region of interest" description="Disordered" evidence="11">
    <location>
        <begin position="1287"/>
        <end position="1308"/>
    </location>
</feature>
<dbReference type="WormBase" id="CBG04283">
    <property type="protein sequence ID" value="CBP42736"/>
    <property type="gene ID" value="WBGene00026993"/>
</dbReference>
<dbReference type="GO" id="GO:0071596">
    <property type="term" value="P:ubiquitin-dependent protein catabolic process via the N-end rule pathway"/>
    <property type="evidence" value="ECO:0000318"/>
    <property type="project" value="GO_Central"/>
</dbReference>
<evidence type="ECO:0000256" key="9">
    <source>
        <dbReference type="PROSITE-ProRule" id="PRU00508"/>
    </source>
</evidence>
<evidence type="ECO:0000256" key="10">
    <source>
        <dbReference type="RuleBase" id="RU366018"/>
    </source>
</evidence>
<proteinExistence type="inferred from homology"/>
<dbReference type="GO" id="GO:0061630">
    <property type="term" value="F:ubiquitin protein ligase activity"/>
    <property type="evidence" value="ECO:0000318"/>
    <property type="project" value="GO_Central"/>
</dbReference>
<dbReference type="CDD" id="cd19673">
    <property type="entry name" value="UBR-box_UBR3"/>
    <property type="match status" value="1"/>
</dbReference>
<keyword evidence="5 10" id="KW-0863">Zinc-finger</keyword>
<comment type="catalytic activity">
    <reaction evidence="1 10">
        <text>S-ubiquitinyl-[E2 ubiquitin-conjugating enzyme]-L-cysteine + [acceptor protein]-L-lysine = [E2 ubiquitin-conjugating enzyme]-L-cysteine + N(6)-ubiquitinyl-[acceptor protein]-L-lysine.</text>
        <dbReference type="EC" id="2.3.2.27"/>
    </reaction>
</comment>
<reference evidence="13 14" key="1">
    <citation type="journal article" date="2003" name="PLoS Biol.">
        <title>The genome sequence of Caenorhabditis briggsae: a platform for comparative genomics.</title>
        <authorList>
            <person name="Stein L.D."/>
            <person name="Bao Z."/>
            <person name="Blasiar D."/>
            <person name="Blumenthal T."/>
            <person name="Brent M.R."/>
            <person name="Chen N."/>
            <person name="Chinwalla A."/>
            <person name="Clarke L."/>
            <person name="Clee C."/>
            <person name="Coghlan A."/>
            <person name="Coulson A."/>
            <person name="D'Eustachio P."/>
            <person name="Fitch D.H."/>
            <person name="Fulton L.A."/>
            <person name="Fulton R.E."/>
            <person name="Griffiths-Jones S."/>
            <person name="Harris T.W."/>
            <person name="Hillier L.W."/>
            <person name="Kamath R."/>
            <person name="Kuwabara P.E."/>
            <person name="Mardis E.R."/>
            <person name="Marra M.A."/>
            <person name="Miner T.L."/>
            <person name="Minx P."/>
            <person name="Mullikin J.C."/>
            <person name="Plumb R.W."/>
            <person name="Rogers J."/>
            <person name="Schein J.E."/>
            <person name="Sohrmann M."/>
            <person name="Spieth J."/>
            <person name="Stajich J.E."/>
            <person name="Wei C."/>
            <person name="Willey D."/>
            <person name="Wilson R.K."/>
            <person name="Durbin R."/>
            <person name="Waterston R.H."/>
        </authorList>
    </citation>
    <scope>NUCLEOTIDE SEQUENCE [LARGE SCALE GENOMIC DNA]</scope>
    <source>
        <strain evidence="13 14">AF16</strain>
    </source>
</reference>
<dbReference type="STRING" id="6238.A8WX52"/>
<evidence type="ECO:0000256" key="4">
    <source>
        <dbReference type="ARBA" id="ARBA00022723"/>
    </source>
</evidence>
<feature type="region of interest" description="Disordered" evidence="11">
    <location>
        <begin position="1408"/>
        <end position="1432"/>
    </location>
</feature>
<evidence type="ECO:0000256" key="3">
    <source>
        <dbReference type="ARBA" id="ARBA00022679"/>
    </source>
</evidence>
<dbReference type="Proteomes" id="UP000008549">
    <property type="component" value="Unassembled WGS sequence"/>
</dbReference>
<keyword evidence="3 10" id="KW-0808">Transferase</keyword>
<dbReference type="GO" id="GO:0005737">
    <property type="term" value="C:cytoplasm"/>
    <property type="evidence" value="ECO:0000318"/>
    <property type="project" value="GO_Central"/>
</dbReference>
<dbReference type="InterPro" id="IPR039164">
    <property type="entry name" value="UBR1-like"/>
</dbReference>
<dbReference type="UniPathway" id="UPA00143"/>
<evidence type="ECO:0000256" key="1">
    <source>
        <dbReference type="ARBA" id="ARBA00000900"/>
    </source>
</evidence>
<evidence type="ECO:0000256" key="8">
    <source>
        <dbReference type="ARBA" id="ARBA00046341"/>
    </source>
</evidence>
<dbReference type="OMA" id="LTRAWCT"/>
<evidence type="ECO:0000313" key="13">
    <source>
        <dbReference type="EMBL" id="CAP25024.2"/>
    </source>
</evidence>
<dbReference type="RefSeq" id="XP_045092631.1">
    <property type="nucleotide sequence ID" value="XM_045242037.1"/>
</dbReference>
<feature type="compositionally biased region" description="Polar residues" evidence="11">
    <location>
        <begin position="1616"/>
        <end position="1630"/>
    </location>
</feature>
<reference evidence="13 14" key="2">
    <citation type="journal article" date="2011" name="PLoS Genet.">
        <title>Caenorhabditis briggsae recombinant inbred line genotypes reveal inter-strain incompatibility and the evolution of recombination.</title>
        <authorList>
            <person name="Ross J.A."/>
            <person name="Koboldt D.C."/>
            <person name="Staisch J.E."/>
            <person name="Chamberlin H.M."/>
            <person name="Gupta B.P."/>
            <person name="Miller R.D."/>
            <person name="Baird S.E."/>
            <person name="Haag E.S."/>
        </authorList>
    </citation>
    <scope>NUCLEOTIDE SEQUENCE [LARGE SCALE GENOMIC DNA]</scope>
    <source>
        <strain evidence="13 14">AF16</strain>
    </source>
</reference>
<dbReference type="EC" id="2.3.2.27" evidence="10"/>
<evidence type="ECO:0000256" key="6">
    <source>
        <dbReference type="ARBA" id="ARBA00022786"/>
    </source>
</evidence>
<comment type="pathway">
    <text evidence="2 10">Protein modification; protein ubiquitination.</text>
</comment>
<dbReference type="Gene3D" id="2.10.110.30">
    <property type="match status" value="1"/>
</dbReference>
<dbReference type="EMBL" id="HE600920">
    <property type="protein sequence ID" value="CAP25024.2"/>
    <property type="molecule type" value="Genomic_DNA"/>
</dbReference>
<dbReference type="SMART" id="SM00396">
    <property type="entry name" value="ZnF_UBR1"/>
    <property type="match status" value="1"/>
</dbReference>
<evidence type="ECO:0000256" key="5">
    <source>
        <dbReference type="ARBA" id="ARBA00022771"/>
    </source>
</evidence>
<dbReference type="InParanoid" id="A8WX52"/>
<dbReference type="Pfam" id="PF22960">
    <property type="entry name" value="WHD_UBR1"/>
    <property type="match status" value="1"/>
</dbReference>
<dbReference type="FunFam" id="2.10.110.30:FF:000002">
    <property type="entry name" value="Putative e3 ubiquitin-protein ligase ubr3"/>
    <property type="match status" value="1"/>
</dbReference>